<dbReference type="InterPro" id="IPR000445">
    <property type="entry name" value="HhH_motif"/>
</dbReference>
<dbReference type="GO" id="GO:0016787">
    <property type="term" value="F:hydrolase activity"/>
    <property type="evidence" value="ECO:0007669"/>
    <property type="project" value="UniProtKB-ARBA"/>
</dbReference>
<dbReference type="Pfam" id="PF00633">
    <property type="entry name" value="HHH"/>
    <property type="match status" value="1"/>
</dbReference>
<dbReference type="InterPro" id="IPR011257">
    <property type="entry name" value="DNA_glycosylase"/>
</dbReference>
<dbReference type="PANTHER" id="PTHR21521">
    <property type="entry name" value="AMUN, ISOFORM A"/>
    <property type="match status" value="1"/>
</dbReference>
<dbReference type="EMBL" id="SRMA01025573">
    <property type="protein sequence ID" value="TRY93043.1"/>
    <property type="molecule type" value="Genomic_DNA"/>
</dbReference>
<sequence>MLESEKLFACEDPTVWREMQRKYCSVLEAKSTGKGKVPGKLLELDKWFEEDLPAAIAARSECFLTRAELVKIMEWKLMKGKFRPRLQQLIGSNVEELVQSSSKKAFSLLPDVQAAITELCKLKGVGPATASAILAAGAPDKVAFMADEAVESIAELRPVQYTAKHYARYLQKMLDKASQLNTVDTQQEWTPQQVQRCLWTCAVANQIQPSLLEELNLTDTADTVSKRKPDKRKTDEGRPSKRKKIV</sequence>
<feature type="compositionally biased region" description="Basic and acidic residues" evidence="3">
    <location>
        <begin position="224"/>
        <end position="239"/>
    </location>
</feature>
<evidence type="ECO:0000313" key="4">
    <source>
        <dbReference type="EMBL" id="TRY93043.1"/>
    </source>
</evidence>
<dbReference type="GO" id="GO:0006281">
    <property type="term" value="P:DNA repair"/>
    <property type="evidence" value="ECO:0007669"/>
    <property type="project" value="UniProtKB-KW"/>
</dbReference>
<dbReference type="GO" id="GO:0003677">
    <property type="term" value="F:DNA binding"/>
    <property type="evidence" value="ECO:0007669"/>
    <property type="project" value="InterPro"/>
</dbReference>
<dbReference type="PANTHER" id="PTHR21521:SF0">
    <property type="entry name" value="AMUN, ISOFORM A"/>
    <property type="match status" value="1"/>
</dbReference>
<evidence type="ECO:0000256" key="3">
    <source>
        <dbReference type="SAM" id="MobiDB-lite"/>
    </source>
</evidence>
<name>A0A553QSU7_9TELE</name>
<reference evidence="4 5" key="1">
    <citation type="journal article" date="2019" name="Sci. Data">
        <title>Hybrid genome assembly and annotation of Danionella translucida.</title>
        <authorList>
            <person name="Kadobianskyi M."/>
            <person name="Schulze L."/>
            <person name="Schuelke M."/>
            <person name="Judkewitz B."/>
        </authorList>
    </citation>
    <scope>NUCLEOTIDE SEQUENCE [LARGE SCALE GENOMIC DNA]</scope>
    <source>
        <strain evidence="4 5">Bolton</strain>
    </source>
</reference>
<evidence type="ECO:0000256" key="1">
    <source>
        <dbReference type="ARBA" id="ARBA00022763"/>
    </source>
</evidence>
<gene>
    <name evidence="4" type="ORF">DNTS_025168</name>
</gene>
<dbReference type="Gene3D" id="1.10.340.30">
    <property type="entry name" value="Hypothetical protein, domain 2"/>
    <property type="match status" value="1"/>
</dbReference>
<protein>
    <submittedName>
        <fullName evidence="4">Uncharacterized protein</fullName>
    </submittedName>
</protein>
<dbReference type="Proteomes" id="UP000316079">
    <property type="component" value="Unassembled WGS sequence"/>
</dbReference>
<dbReference type="STRING" id="623744.A0A553QSU7"/>
<organism evidence="4 5">
    <name type="scientific">Danionella cerebrum</name>
    <dbReference type="NCBI Taxonomy" id="2873325"/>
    <lineage>
        <taxon>Eukaryota</taxon>
        <taxon>Metazoa</taxon>
        <taxon>Chordata</taxon>
        <taxon>Craniata</taxon>
        <taxon>Vertebrata</taxon>
        <taxon>Euteleostomi</taxon>
        <taxon>Actinopterygii</taxon>
        <taxon>Neopterygii</taxon>
        <taxon>Teleostei</taxon>
        <taxon>Ostariophysi</taxon>
        <taxon>Cypriniformes</taxon>
        <taxon>Danionidae</taxon>
        <taxon>Danioninae</taxon>
        <taxon>Danionella</taxon>
    </lineage>
</organism>
<dbReference type="OrthoDB" id="60955at2759"/>
<proteinExistence type="predicted"/>
<dbReference type="SUPFAM" id="SSF48150">
    <property type="entry name" value="DNA-glycosylase"/>
    <property type="match status" value="1"/>
</dbReference>
<keyword evidence="1" id="KW-0227">DNA damage</keyword>
<keyword evidence="5" id="KW-1185">Reference proteome</keyword>
<keyword evidence="2" id="KW-0234">DNA repair</keyword>
<evidence type="ECO:0000313" key="5">
    <source>
        <dbReference type="Proteomes" id="UP000316079"/>
    </source>
</evidence>
<accession>A0A553QSU7</accession>
<dbReference type="AlphaFoldDB" id="A0A553QSU7"/>
<evidence type="ECO:0000256" key="2">
    <source>
        <dbReference type="ARBA" id="ARBA00023204"/>
    </source>
</evidence>
<feature type="region of interest" description="Disordered" evidence="3">
    <location>
        <begin position="220"/>
        <end position="246"/>
    </location>
</feature>
<comment type="caution">
    <text evidence="4">The sequence shown here is derived from an EMBL/GenBank/DDBJ whole genome shotgun (WGS) entry which is preliminary data.</text>
</comment>
<dbReference type="GO" id="GO:0140097">
    <property type="term" value="F:catalytic activity, acting on DNA"/>
    <property type="evidence" value="ECO:0007669"/>
    <property type="project" value="UniProtKB-ARBA"/>
</dbReference>